<dbReference type="SUPFAM" id="SSF53187">
    <property type="entry name" value="Zn-dependent exopeptidases"/>
    <property type="match status" value="1"/>
</dbReference>
<dbReference type="GO" id="GO:0046872">
    <property type="term" value="F:metal ion binding"/>
    <property type="evidence" value="ECO:0007669"/>
    <property type="project" value="UniProtKB-KW"/>
</dbReference>
<evidence type="ECO:0000256" key="1">
    <source>
        <dbReference type="ARBA" id="ARBA00006153"/>
    </source>
</evidence>
<name>A0A0J8D970_CLOCY</name>
<dbReference type="OrthoDB" id="9776731at2"/>
<feature type="binding site" evidence="3">
    <location>
        <position position="140"/>
    </location>
    <ligand>
        <name>Mn(2+)</name>
        <dbReference type="ChEBI" id="CHEBI:29035"/>
        <label>2</label>
    </ligand>
</feature>
<dbReference type="EMBL" id="LFVU01000009">
    <property type="protein sequence ID" value="KMT22412.1"/>
    <property type="molecule type" value="Genomic_DNA"/>
</dbReference>
<evidence type="ECO:0000259" key="4">
    <source>
        <dbReference type="Pfam" id="PF07687"/>
    </source>
</evidence>
<evidence type="ECO:0000313" key="5">
    <source>
        <dbReference type="EMBL" id="KMT22412.1"/>
    </source>
</evidence>
<dbReference type="NCBIfam" id="TIGR01891">
    <property type="entry name" value="amidohydrolases"/>
    <property type="match status" value="1"/>
</dbReference>
<comment type="cofactor">
    <cofactor evidence="3">
        <name>Mn(2+)</name>
        <dbReference type="ChEBI" id="CHEBI:29035"/>
    </cofactor>
    <text evidence="3">The Mn(2+) ion enhances activity.</text>
</comment>
<dbReference type="InterPro" id="IPR011650">
    <property type="entry name" value="Peptidase_M20_dimer"/>
</dbReference>
<feature type="binding site" evidence="3">
    <location>
        <position position="164"/>
    </location>
    <ligand>
        <name>Mn(2+)</name>
        <dbReference type="ChEBI" id="CHEBI:29035"/>
        <label>2</label>
    </ligand>
</feature>
<keyword evidence="2 5" id="KW-0378">Hydrolase</keyword>
<dbReference type="Proteomes" id="UP000036756">
    <property type="component" value="Unassembled WGS sequence"/>
</dbReference>
<protein>
    <submittedName>
        <fullName evidence="5">Amidohydrolase</fullName>
    </submittedName>
</protein>
<evidence type="ECO:0000313" key="6">
    <source>
        <dbReference type="Proteomes" id="UP000036756"/>
    </source>
</evidence>
<keyword evidence="3" id="KW-0479">Metal-binding</keyword>
<dbReference type="RefSeq" id="WP_048570037.1">
    <property type="nucleotide sequence ID" value="NZ_LFVU01000009.1"/>
</dbReference>
<dbReference type="InterPro" id="IPR017439">
    <property type="entry name" value="Amidohydrolase"/>
</dbReference>
<dbReference type="Gene3D" id="3.40.630.10">
    <property type="entry name" value="Zn peptidases"/>
    <property type="match status" value="1"/>
</dbReference>
<dbReference type="AlphaFoldDB" id="A0A0J8D970"/>
<keyword evidence="6" id="KW-1185">Reference proteome</keyword>
<gene>
    <name evidence="5" type="ORF">CLCY_14c00100</name>
</gene>
<comment type="similarity">
    <text evidence="1">Belongs to the peptidase M20 family.</text>
</comment>
<feature type="binding site" evidence="3">
    <location>
        <position position="104"/>
    </location>
    <ligand>
        <name>Mn(2+)</name>
        <dbReference type="ChEBI" id="CHEBI:29035"/>
        <label>2</label>
    </ligand>
</feature>
<sequence>MDKSNINNLINNIKGELVTCYKMFHQNPELSNEEYKTTQMIKDILNEAGIEVLDTSLKTGLVARIEGKSKGPVVALRCDIDALKIDEETDLEYRSLNKGVMHACGHDFHIATMIGAALLLKEKQDELQGTVKIIFQPAEEDGHGAEDVIATGALNDVWTIFGVHTSTVLNVGEIGLTLNPPTAAVDHFMININGVGTHAAHPQKGVDPIIISAHIITALQTIITRNVSAFDSALISITNVHSGTTWNVIPSTAFIEGTVRTLDKDTRKLIEEKMRAISTSIATSFGGEAEFIWRQGPPATDNSPRWVEVAKNVAMKSALRVKTSPPSLGGEDFAYYQERIPGVFIHMGTGDAYPQHHPKFTVDTTALYGSAVYFKNLAIESLKKLNEEEGLYSGEGI</sequence>
<dbReference type="FunFam" id="3.30.70.360:FF:000014">
    <property type="entry name" value="N-acyl-L-amino acid amidohydrolase"/>
    <property type="match status" value="1"/>
</dbReference>
<evidence type="ECO:0000256" key="3">
    <source>
        <dbReference type="PIRSR" id="PIRSR005962-1"/>
    </source>
</evidence>
<dbReference type="PANTHER" id="PTHR11014:SF63">
    <property type="entry name" value="METALLOPEPTIDASE, PUTATIVE (AFU_ORTHOLOGUE AFUA_6G09600)-RELATED"/>
    <property type="match status" value="1"/>
</dbReference>
<feature type="binding site" evidence="3">
    <location>
        <position position="356"/>
    </location>
    <ligand>
        <name>Mn(2+)</name>
        <dbReference type="ChEBI" id="CHEBI:29035"/>
        <label>2</label>
    </ligand>
</feature>
<dbReference type="PIRSF" id="PIRSF005962">
    <property type="entry name" value="Pept_M20D_amidohydro"/>
    <property type="match status" value="1"/>
</dbReference>
<feature type="domain" description="Peptidase M20 dimerisation" evidence="4">
    <location>
        <begin position="188"/>
        <end position="279"/>
    </location>
</feature>
<dbReference type="SUPFAM" id="SSF55031">
    <property type="entry name" value="Bacterial exopeptidase dimerisation domain"/>
    <property type="match status" value="1"/>
</dbReference>
<keyword evidence="3" id="KW-0464">Manganese</keyword>
<organism evidence="5 6">
    <name type="scientific">Clostridium cylindrosporum DSM 605</name>
    <dbReference type="NCBI Taxonomy" id="1121307"/>
    <lineage>
        <taxon>Bacteria</taxon>
        <taxon>Bacillati</taxon>
        <taxon>Bacillota</taxon>
        <taxon>Clostridia</taxon>
        <taxon>Eubacteriales</taxon>
        <taxon>Clostridiaceae</taxon>
        <taxon>Clostridium</taxon>
    </lineage>
</organism>
<dbReference type="InterPro" id="IPR036264">
    <property type="entry name" value="Bact_exopeptidase_dim_dom"/>
</dbReference>
<dbReference type="Gene3D" id="3.30.70.360">
    <property type="match status" value="1"/>
</dbReference>
<reference evidence="5 6" key="1">
    <citation type="submission" date="2015-06" db="EMBL/GenBank/DDBJ databases">
        <title>Draft genome sequence of the purine-degrading Clostridium cylindrosporum HC-1 (DSM 605).</title>
        <authorList>
            <person name="Poehlein A."/>
            <person name="Schiel-Bengelsdorf B."/>
            <person name="Bengelsdorf F."/>
            <person name="Daniel R."/>
            <person name="Duerre P."/>
        </authorList>
    </citation>
    <scope>NUCLEOTIDE SEQUENCE [LARGE SCALE GENOMIC DNA]</scope>
    <source>
        <strain evidence="5 6">DSM 605</strain>
    </source>
</reference>
<dbReference type="InterPro" id="IPR002933">
    <property type="entry name" value="Peptidase_M20"/>
</dbReference>
<dbReference type="PANTHER" id="PTHR11014">
    <property type="entry name" value="PEPTIDASE M20 FAMILY MEMBER"/>
    <property type="match status" value="1"/>
</dbReference>
<accession>A0A0J8D970</accession>
<proteinExistence type="inferred from homology"/>
<dbReference type="GO" id="GO:0016787">
    <property type="term" value="F:hydrolase activity"/>
    <property type="evidence" value="ECO:0007669"/>
    <property type="project" value="UniProtKB-KW"/>
</dbReference>
<evidence type="ECO:0000256" key="2">
    <source>
        <dbReference type="ARBA" id="ARBA00022801"/>
    </source>
</evidence>
<dbReference type="PATRIC" id="fig|1121307.3.peg.290"/>
<comment type="caution">
    <text evidence="5">The sequence shown here is derived from an EMBL/GenBank/DDBJ whole genome shotgun (WGS) entry which is preliminary data.</text>
</comment>
<dbReference type="Pfam" id="PF07687">
    <property type="entry name" value="M20_dimer"/>
    <property type="match status" value="1"/>
</dbReference>
<dbReference type="Pfam" id="PF01546">
    <property type="entry name" value="Peptidase_M20"/>
    <property type="match status" value="1"/>
</dbReference>
<dbReference type="STRING" id="1121307.CLCY_14c00100"/>
<feature type="binding site" evidence="3">
    <location>
        <position position="106"/>
    </location>
    <ligand>
        <name>Mn(2+)</name>
        <dbReference type="ChEBI" id="CHEBI:29035"/>
        <label>2</label>
    </ligand>
</feature>